<dbReference type="AlphaFoldDB" id="A0A2T7P5M8"/>
<accession>A0A2T7P5M8</accession>
<keyword evidence="2" id="KW-1185">Reference proteome</keyword>
<reference evidence="1 2" key="1">
    <citation type="submission" date="2018-04" db="EMBL/GenBank/DDBJ databases">
        <title>The genome of golden apple snail Pomacea canaliculata provides insight into stress tolerance and invasive adaptation.</title>
        <authorList>
            <person name="Liu C."/>
            <person name="Liu B."/>
            <person name="Ren Y."/>
            <person name="Zhang Y."/>
            <person name="Wang H."/>
            <person name="Li S."/>
            <person name="Jiang F."/>
            <person name="Yin L."/>
            <person name="Zhang G."/>
            <person name="Qian W."/>
            <person name="Fan W."/>
        </authorList>
    </citation>
    <scope>NUCLEOTIDE SEQUENCE [LARGE SCALE GENOMIC DNA]</scope>
    <source>
        <strain evidence="1">SZHN2017</strain>
        <tissue evidence="1">Muscle</tissue>
    </source>
</reference>
<evidence type="ECO:0000313" key="1">
    <source>
        <dbReference type="EMBL" id="PVD28720.1"/>
    </source>
</evidence>
<sequence length="166" mass="18682">MVLVDNSLEGKEKPLGRHIVIQQPHNFQHHEVEDLDKLSSVVFTKSHDQSHWNTQLYKAIALNEALGKDLVEDFTDIQGEGVVSLAGRLKSNILCYNCGVRFFDVDSGQVDPTTRHKLLAPNCLHLQRFLQQGSKPLAAGKALRRNSTSSLYVLKNASLLHLRHEH</sequence>
<comment type="caution">
    <text evidence="1">The sequence shown here is derived from an EMBL/GenBank/DDBJ whole genome shotgun (WGS) entry which is preliminary data.</text>
</comment>
<dbReference type="Proteomes" id="UP000245119">
    <property type="component" value="Linkage Group LG6"/>
</dbReference>
<dbReference type="EMBL" id="PZQS01000006">
    <property type="protein sequence ID" value="PVD28720.1"/>
    <property type="molecule type" value="Genomic_DNA"/>
</dbReference>
<gene>
    <name evidence="1" type="ORF">C0Q70_11314</name>
</gene>
<name>A0A2T7P5M8_POMCA</name>
<organism evidence="1 2">
    <name type="scientific">Pomacea canaliculata</name>
    <name type="common">Golden apple snail</name>
    <dbReference type="NCBI Taxonomy" id="400727"/>
    <lineage>
        <taxon>Eukaryota</taxon>
        <taxon>Metazoa</taxon>
        <taxon>Spiralia</taxon>
        <taxon>Lophotrochozoa</taxon>
        <taxon>Mollusca</taxon>
        <taxon>Gastropoda</taxon>
        <taxon>Caenogastropoda</taxon>
        <taxon>Architaenioglossa</taxon>
        <taxon>Ampullarioidea</taxon>
        <taxon>Ampullariidae</taxon>
        <taxon>Pomacea</taxon>
    </lineage>
</organism>
<evidence type="ECO:0000313" key="2">
    <source>
        <dbReference type="Proteomes" id="UP000245119"/>
    </source>
</evidence>
<dbReference type="SUPFAM" id="SSF57924">
    <property type="entry name" value="Inhibitor of apoptosis (IAP) repeat"/>
    <property type="match status" value="1"/>
</dbReference>
<protein>
    <submittedName>
        <fullName evidence="1">Uncharacterized protein</fullName>
    </submittedName>
</protein>
<proteinExistence type="predicted"/>